<protein>
    <recommendedName>
        <fullName evidence="3">DNA-binding protein</fullName>
    </recommendedName>
</protein>
<evidence type="ECO:0000313" key="2">
    <source>
        <dbReference type="Proteomes" id="UP000237423"/>
    </source>
</evidence>
<proteinExistence type="predicted"/>
<evidence type="ECO:0008006" key="3">
    <source>
        <dbReference type="Google" id="ProtNLM"/>
    </source>
</evidence>
<dbReference type="Proteomes" id="UP000237423">
    <property type="component" value="Unassembled WGS sequence"/>
</dbReference>
<organism evidence="1 2">
    <name type="scientific">Methylovulum psychrotolerans</name>
    <dbReference type="NCBI Taxonomy" id="1704499"/>
    <lineage>
        <taxon>Bacteria</taxon>
        <taxon>Pseudomonadati</taxon>
        <taxon>Pseudomonadota</taxon>
        <taxon>Gammaproteobacteria</taxon>
        <taxon>Methylococcales</taxon>
        <taxon>Methylococcaceae</taxon>
        <taxon>Methylovulum</taxon>
    </lineage>
</organism>
<evidence type="ECO:0000313" key="1">
    <source>
        <dbReference type="EMBL" id="POZ51170.1"/>
    </source>
</evidence>
<dbReference type="EMBL" id="PGFZ01000007">
    <property type="protein sequence ID" value="POZ51170.1"/>
    <property type="molecule type" value="Genomic_DNA"/>
</dbReference>
<accession>A0A2S5CK16</accession>
<dbReference type="AlphaFoldDB" id="A0A2S5CK16"/>
<sequence length="80" mass="9109">MNEQSNLSTEQQATLYSYLTVNQFCEKHKAFKIGGVRSQIFNQETNGLKKSGAIVRNGRRVLINEPKYFTWLELGNQGGK</sequence>
<comment type="caution">
    <text evidence="1">The sequence shown here is derived from an EMBL/GenBank/DDBJ whole genome shotgun (WGS) entry which is preliminary data.</text>
</comment>
<reference evidence="1 2" key="1">
    <citation type="submission" date="2017-11" db="EMBL/GenBank/DDBJ databases">
        <title>Draft Genome Sequence of Methylobacter psychrotolerans Sph1T, an Obligate Methanotroph from Low-Temperature Environments.</title>
        <authorList>
            <person name="Oshkin I.Y."/>
            <person name="Miroshnikov K."/>
            <person name="Belova S.E."/>
            <person name="Korzhenkov A."/>
            <person name="Toshchakov S.V."/>
            <person name="Dedysh S.N."/>
        </authorList>
    </citation>
    <scope>NUCLEOTIDE SEQUENCE [LARGE SCALE GENOMIC DNA]</scope>
    <source>
        <strain evidence="1 2">Sph1</strain>
    </source>
</reference>
<dbReference type="RefSeq" id="WP_103974897.1">
    <property type="nucleotide sequence ID" value="NZ_PGFZ01000007.1"/>
</dbReference>
<gene>
    <name evidence="1" type="ORF">AADEFJLK_03129</name>
</gene>
<name>A0A2S5CK16_9GAMM</name>